<protein>
    <submittedName>
        <fullName evidence="1">Uncharacterized protein</fullName>
    </submittedName>
</protein>
<keyword evidence="2" id="KW-1185">Reference proteome</keyword>
<dbReference type="Proteomes" id="UP000815325">
    <property type="component" value="Unassembled WGS sequence"/>
</dbReference>
<evidence type="ECO:0000313" key="2">
    <source>
        <dbReference type="Proteomes" id="UP000815325"/>
    </source>
</evidence>
<dbReference type="EMBL" id="MU069617">
    <property type="protein sequence ID" value="KAF5837391.1"/>
    <property type="molecule type" value="Genomic_DNA"/>
</dbReference>
<evidence type="ECO:0000313" key="1">
    <source>
        <dbReference type="EMBL" id="KAF5837391.1"/>
    </source>
</evidence>
<gene>
    <name evidence="1" type="ORF">DUNSADRAFT_4439</name>
</gene>
<accession>A0ABQ7GS05</accession>
<comment type="caution">
    <text evidence="1">The sequence shown here is derived from an EMBL/GenBank/DDBJ whole genome shotgun (WGS) entry which is preliminary data.</text>
</comment>
<sequence>MFVTSRIACIKPAANLRSSCCRRNICTYAQLAKGTPQPLSTRIQKAATTGLLSAALILGGTNLASAVPETSMPGSNAGFLSDEEIQLKRDELNFVRSFDGKVALKDHNGKLWDCKLDLKSPGTLLLREPSGLVHYLAFSSLSQVDLSDDEVVGAVAISGWEQGVEPVQDEDEKKQVIRLELTREGFYGLVSIVAP</sequence>
<organism evidence="1 2">
    <name type="scientific">Dunaliella salina</name>
    <name type="common">Green alga</name>
    <name type="synonym">Protococcus salinus</name>
    <dbReference type="NCBI Taxonomy" id="3046"/>
    <lineage>
        <taxon>Eukaryota</taxon>
        <taxon>Viridiplantae</taxon>
        <taxon>Chlorophyta</taxon>
        <taxon>core chlorophytes</taxon>
        <taxon>Chlorophyceae</taxon>
        <taxon>CS clade</taxon>
        <taxon>Chlamydomonadales</taxon>
        <taxon>Dunaliellaceae</taxon>
        <taxon>Dunaliella</taxon>
    </lineage>
</organism>
<reference evidence="1" key="1">
    <citation type="submission" date="2017-08" db="EMBL/GenBank/DDBJ databases">
        <authorList>
            <person name="Polle J.E."/>
            <person name="Barry K."/>
            <person name="Cushman J."/>
            <person name="Schmutz J."/>
            <person name="Tran D."/>
            <person name="Hathwaick L.T."/>
            <person name="Yim W.C."/>
            <person name="Jenkins J."/>
            <person name="Mckie-Krisberg Z.M."/>
            <person name="Prochnik S."/>
            <person name="Lindquist E."/>
            <person name="Dockter R.B."/>
            <person name="Adam C."/>
            <person name="Molina H."/>
            <person name="Bunkerborg J."/>
            <person name="Jin E."/>
            <person name="Buchheim M."/>
            <person name="Magnuson J."/>
        </authorList>
    </citation>
    <scope>NUCLEOTIDE SEQUENCE</scope>
    <source>
        <strain evidence="1">CCAP 19/18</strain>
    </source>
</reference>
<proteinExistence type="predicted"/>
<name>A0ABQ7GS05_DUNSA</name>